<comment type="caution">
    <text evidence="1">The sequence shown here is derived from an EMBL/GenBank/DDBJ whole genome shotgun (WGS) entry which is preliminary data.</text>
</comment>
<name>A0ABT3HYZ9_9FLAO</name>
<protein>
    <recommendedName>
        <fullName evidence="3">Immunity protein 63 domain-containing protein</fullName>
    </recommendedName>
</protein>
<evidence type="ECO:0000313" key="1">
    <source>
        <dbReference type="EMBL" id="MCW3168920.1"/>
    </source>
</evidence>
<dbReference type="Proteomes" id="UP001163731">
    <property type="component" value="Unassembled WGS sequence"/>
</dbReference>
<keyword evidence="2" id="KW-1185">Reference proteome</keyword>
<organism evidence="1 2">
    <name type="scientific">Chryseobacterium kimseyorum</name>
    <dbReference type="NCBI Taxonomy" id="2984028"/>
    <lineage>
        <taxon>Bacteria</taxon>
        <taxon>Pseudomonadati</taxon>
        <taxon>Bacteroidota</taxon>
        <taxon>Flavobacteriia</taxon>
        <taxon>Flavobacteriales</taxon>
        <taxon>Weeksellaceae</taxon>
        <taxon>Chryseobacterium group</taxon>
        <taxon>Chryseobacterium</taxon>
    </lineage>
</organism>
<evidence type="ECO:0000313" key="2">
    <source>
        <dbReference type="Proteomes" id="UP001163731"/>
    </source>
</evidence>
<evidence type="ECO:0008006" key="3">
    <source>
        <dbReference type="Google" id="ProtNLM"/>
    </source>
</evidence>
<gene>
    <name evidence="1" type="ORF">OMO38_10340</name>
</gene>
<proteinExistence type="predicted"/>
<dbReference type="EMBL" id="JAPDHW010000006">
    <property type="protein sequence ID" value="MCW3168920.1"/>
    <property type="molecule type" value="Genomic_DNA"/>
</dbReference>
<reference evidence="1" key="1">
    <citation type="submission" date="2022-10" db="EMBL/GenBank/DDBJ databases">
        <title>Chryseobacterium babae sp. nov. isolated from the gut of the beetle Oryctes rhinoceros, and Chryseobacterium kimseyorum sp. nov., isolated from a stick insect rearing cage.</title>
        <authorList>
            <person name="Shelomi M."/>
            <person name="Han C.-J."/>
            <person name="Chen W.-M."/>
            <person name="Chen H.-K."/>
            <person name="Liaw S.-J."/>
            <person name="Muhle E."/>
            <person name="Clermont D."/>
        </authorList>
    </citation>
    <scope>NUCLEOTIDE SEQUENCE</scope>
    <source>
        <strain evidence="1">09-1422</strain>
    </source>
</reference>
<sequence length="155" mass="18124">MTPRKELFIKIKQALTTIPELELVDLERQQMQSNQFPDLFVSALIRINKITYQSMTEQKQEGEANIDVILYCRDGWMNQHNGTEDFEHGLNEIDLLDSIAEKMQFLTGDQFTALEQVEDETEEQSMSGMFSYRQSFSTNIYRKLNPKYSPQKISI</sequence>
<dbReference type="RefSeq" id="WP_264750102.1">
    <property type="nucleotide sequence ID" value="NZ_JAPDHW010000006.1"/>
</dbReference>
<accession>A0ABT3HYZ9</accession>